<dbReference type="SUPFAM" id="SSF47072">
    <property type="entry name" value="Cysteine alpha-hairpin motif"/>
    <property type="match status" value="1"/>
</dbReference>
<accession>A0A449BPB5</accession>
<keyword evidence="3 8" id="KW-0479">Metal-binding</keyword>
<keyword evidence="7" id="KW-0143">Chaperone</keyword>
<name>A0A449BPB5_PLAVN</name>
<dbReference type="AlphaFoldDB" id="A0A449BPB5"/>
<proteinExistence type="inferred from homology"/>
<dbReference type="GO" id="GO:0005507">
    <property type="term" value="F:copper ion binding"/>
    <property type="evidence" value="ECO:0007669"/>
    <property type="project" value="InterPro"/>
</dbReference>
<dbReference type="Pfam" id="PF05051">
    <property type="entry name" value="COX17"/>
    <property type="match status" value="1"/>
</dbReference>
<dbReference type="Gene3D" id="1.10.287.1130">
    <property type="entry name" value="CytochromE C oxidase copper chaperone"/>
    <property type="match status" value="1"/>
</dbReference>
<protein>
    <submittedName>
        <fullName evidence="9">Cytochrome c oxidase copper chaperone, putative</fullName>
    </submittedName>
</protein>
<evidence type="ECO:0000256" key="4">
    <source>
        <dbReference type="ARBA" id="ARBA00023008"/>
    </source>
</evidence>
<comment type="similarity">
    <text evidence="2">Belongs to the COX17 family.</text>
</comment>
<keyword evidence="6" id="KW-1015">Disulfide bond</keyword>
<evidence type="ECO:0000313" key="9">
    <source>
        <dbReference type="EMBL" id="VEV55218.1"/>
    </source>
</evidence>
<dbReference type="KEGG" id="pvv:PVVCY_0501030"/>
<evidence type="ECO:0000256" key="6">
    <source>
        <dbReference type="ARBA" id="ARBA00023157"/>
    </source>
</evidence>
<reference evidence="9 10" key="1">
    <citation type="submission" date="2019-01" db="EMBL/GenBank/DDBJ databases">
        <authorList>
            <person name="Ramaprasad A."/>
        </authorList>
    </citation>
    <scope>NUCLEOTIDE SEQUENCE [LARGE SCALE GENOMIC DNA]</scope>
</reference>
<evidence type="ECO:0000256" key="8">
    <source>
        <dbReference type="PIRSR" id="PIRSR607745-1"/>
    </source>
</evidence>
<evidence type="ECO:0000256" key="5">
    <source>
        <dbReference type="ARBA" id="ARBA00023128"/>
    </source>
</evidence>
<dbReference type="GeneID" id="19962037"/>
<evidence type="ECO:0000256" key="1">
    <source>
        <dbReference type="ARBA" id="ARBA00004569"/>
    </source>
</evidence>
<gene>
    <name evidence="9" type="ORF">PVVCY_0501030</name>
</gene>
<keyword evidence="4 8" id="KW-0186">Copper</keyword>
<feature type="binding site" evidence="8">
    <location>
        <position position="24"/>
    </location>
    <ligand>
        <name>Cu cation</name>
        <dbReference type="ChEBI" id="CHEBI:23378"/>
    </ligand>
</feature>
<evidence type="ECO:0000256" key="2">
    <source>
        <dbReference type="ARBA" id="ARBA00009241"/>
    </source>
</evidence>
<comment type="subcellular location">
    <subcellularLocation>
        <location evidence="1">Mitochondrion intermembrane space</location>
    </subcellularLocation>
</comment>
<sequence>MGSSLTTLNATDESKTGVNKKKICCVCLDTKKLRDECIVKLGEKKCKKFIDDHNQCLRNEGFYTPYKNAINYLFYSVYLKKKKKKKKK</sequence>
<dbReference type="PANTHER" id="PTHR16719">
    <property type="entry name" value="CYTOCHROME C OXIDASE COPPER CHAPERONE"/>
    <property type="match status" value="1"/>
</dbReference>
<organism evidence="9 10">
    <name type="scientific">Plasmodium vinckei vinckei</name>
    <dbReference type="NCBI Taxonomy" id="54757"/>
    <lineage>
        <taxon>Eukaryota</taxon>
        <taxon>Sar</taxon>
        <taxon>Alveolata</taxon>
        <taxon>Apicomplexa</taxon>
        <taxon>Aconoidasida</taxon>
        <taxon>Haemosporida</taxon>
        <taxon>Plasmodiidae</taxon>
        <taxon>Plasmodium</taxon>
        <taxon>Plasmodium (Vinckeia)</taxon>
    </lineage>
</organism>
<evidence type="ECO:0000256" key="7">
    <source>
        <dbReference type="ARBA" id="ARBA00023186"/>
    </source>
</evidence>
<dbReference type="EMBL" id="LR215061">
    <property type="protein sequence ID" value="VEV55218.1"/>
    <property type="molecule type" value="Genomic_DNA"/>
</dbReference>
<dbReference type="Proteomes" id="UP000290582">
    <property type="component" value="Chromosome PVVCY_05"/>
</dbReference>
<dbReference type="PANTHER" id="PTHR16719:SF0">
    <property type="entry name" value="CYTOCHROME C OXIDASE COPPER CHAPERONE"/>
    <property type="match status" value="1"/>
</dbReference>
<dbReference type="OrthoDB" id="1915887at2759"/>
<dbReference type="RefSeq" id="XP_037490207.1">
    <property type="nucleotide sequence ID" value="XM_037635020.1"/>
</dbReference>
<evidence type="ECO:0000313" key="10">
    <source>
        <dbReference type="Proteomes" id="UP000290582"/>
    </source>
</evidence>
<dbReference type="VEuPathDB" id="PlasmoDB:PVVCY_0501030"/>
<dbReference type="GO" id="GO:0016531">
    <property type="term" value="F:copper chaperone activity"/>
    <property type="evidence" value="ECO:0007669"/>
    <property type="project" value="InterPro"/>
</dbReference>
<evidence type="ECO:0000256" key="3">
    <source>
        <dbReference type="ARBA" id="ARBA00022723"/>
    </source>
</evidence>
<dbReference type="InterPro" id="IPR007745">
    <property type="entry name" value="Cyt_c_oxidase_Cu-chaperone"/>
</dbReference>
<dbReference type="FunFam" id="1.10.287.1130:FF:000006">
    <property type="entry name" value="Cytochrome c oxidase copper chaperone"/>
    <property type="match status" value="1"/>
</dbReference>
<dbReference type="InterPro" id="IPR009069">
    <property type="entry name" value="Cys_alpha_HP_mot_SF"/>
</dbReference>
<dbReference type="GO" id="GO:0005758">
    <property type="term" value="C:mitochondrial intermembrane space"/>
    <property type="evidence" value="ECO:0007669"/>
    <property type="project" value="UniProtKB-SubCell"/>
</dbReference>
<feature type="binding site" evidence="8">
    <location>
        <position position="25"/>
    </location>
    <ligand>
        <name>Cu cation</name>
        <dbReference type="ChEBI" id="CHEBI:23378"/>
    </ligand>
</feature>
<keyword evidence="5" id="KW-0496">Mitochondrion</keyword>